<protein>
    <submittedName>
        <fullName evidence="2">Uncharacterized protein</fullName>
    </submittedName>
</protein>
<feature type="compositionally biased region" description="Basic and acidic residues" evidence="1">
    <location>
        <begin position="69"/>
        <end position="84"/>
    </location>
</feature>
<evidence type="ECO:0000313" key="3">
    <source>
        <dbReference type="Proteomes" id="UP001497516"/>
    </source>
</evidence>
<feature type="compositionally biased region" description="Gly residues" evidence="1">
    <location>
        <begin position="275"/>
        <end position="284"/>
    </location>
</feature>
<dbReference type="AlphaFoldDB" id="A0AAV2GAZ1"/>
<evidence type="ECO:0000256" key="1">
    <source>
        <dbReference type="SAM" id="MobiDB-lite"/>
    </source>
</evidence>
<feature type="compositionally biased region" description="Low complexity" evidence="1">
    <location>
        <begin position="186"/>
        <end position="199"/>
    </location>
</feature>
<dbReference type="Proteomes" id="UP001497516">
    <property type="component" value="Chromosome 8"/>
</dbReference>
<feature type="compositionally biased region" description="Basic and acidic residues" evidence="1">
    <location>
        <begin position="40"/>
        <end position="52"/>
    </location>
</feature>
<feature type="region of interest" description="Disordered" evidence="1">
    <location>
        <begin position="28"/>
        <end position="89"/>
    </location>
</feature>
<accession>A0AAV2GAZ1</accession>
<feature type="compositionally biased region" description="Low complexity" evidence="1">
    <location>
        <begin position="130"/>
        <end position="168"/>
    </location>
</feature>
<proteinExistence type="predicted"/>
<feature type="compositionally biased region" description="Low complexity" evidence="1">
    <location>
        <begin position="108"/>
        <end position="122"/>
    </location>
</feature>
<feature type="region of interest" description="Disordered" evidence="1">
    <location>
        <begin position="102"/>
        <end position="206"/>
    </location>
</feature>
<gene>
    <name evidence="2" type="ORF">LTRI10_LOCUS46380</name>
</gene>
<evidence type="ECO:0000313" key="2">
    <source>
        <dbReference type="EMBL" id="CAL1406670.1"/>
    </source>
</evidence>
<sequence>MELADMMVAGVAALGLDSRRHHDMMVLVQPQSSDPSVDPWPDRTAERHEWDVRGPQLTEEPRRRRQRREHRDVPHPVRISDRQRARPVRPTTTLNIMQQFQPSSSAGFQPSQDQFQPSQTQFHGECSYGFQPSQTQTQFQPTQTQFQPSQHQSQPSQTQFQPSGFQPPLDSFHTPLQHVMMGGGYTSSPRAASTRPSSPYRWRDTIDGDDHFLDHMWHPQSQIDAPDEHPQSQIDGLFGTQDQDDDDQSQHDQGRPVWDRHAPLCGTGGHLVDPLGGGRRGGGR</sequence>
<dbReference type="EMBL" id="OZ034821">
    <property type="protein sequence ID" value="CAL1406670.1"/>
    <property type="molecule type" value="Genomic_DNA"/>
</dbReference>
<name>A0AAV2GAZ1_9ROSI</name>
<feature type="compositionally biased region" description="Basic and acidic residues" evidence="1">
    <location>
        <begin position="248"/>
        <end position="262"/>
    </location>
</feature>
<reference evidence="2 3" key="1">
    <citation type="submission" date="2024-04" db="EMBL/GenBank/DDBJ databases">
        <authorList>
            <person name="Fracassetti M."/>
        </authorList>
    </citation>
    <scope>NUCLEOTIDE SEQUENCE [LARGE SCALE GENOMIC DNA]</scope>
</reference>
<organism evidence="2 3">
    <name type="scientific">Linum trigynum</name>
    <dbReference type="NCBI Taxonomy" id="586398"/>
    <lineage>
        <taxon>Eukaryota</taxon>
        <taxon>Viridiplantae</taxon>
        <taxon>Streptophyta</taxon>
        <taxon>Embryophyta</taxon>
        <taxon>Tracheophyta</taxon>
        <taxon>Spermatophyta</taxon>
        <taxon>Magnoliopsida</taxon>
        <taxon>eudicotyledons</taxon>
        <taxon>Gunneridae</taxon>
        <taxon>Pentapetalae</taxon>
        <taxon>rosids</taxon>
        <taxon>fabids</taxon>
        <taxon>Malpighiales</taxon>
        <taxon>Linaceae</taxon>
        <taxon>Linum</taxon>
    </lineage>
</organism>
<feature type="region of interest" description="Disordered" evidence="1">
    <location>
        <begin position="220"/>
        <end position="284"/>
    </location>
</feature>
<keyword evidence="3" id="KW-1185">Reference proteome</keyword>